<accession>A0AAV9N2Z3</accession>
<gene>
    <name evidence="4" type="ORF">LTR84_005862</name>
</gene>
<dbReference type="Gene3D" id="3.40.50.720">
    <property type="entry name" value="NAD(P)-binding Rossmann-like Domain"/>
    <property type="match status" value="1"/>
</dbReference>
<proteinExistence type="inferred from homology"/>
<evidence type="ECO:0000256" key="1">
    <source>
        <dbReference type="ARBA" id="ARBA00006484"/>
    </source>
</evidence>
<organism evidence="4 5">
    <name type="scientific">Exophiala bonariae</name>
    <dbReference type="NCBI Taxonomy" id="1690606"/>
    <lineage>
        <taxon>Eukaryota</taxon>
        <taxon>Fungi</taxon>
        <taxon>Dikarya</taxon>
        <taxon>Ascomycota</taxon>
        <taxon>Pezizomycotina</taxon>
        <taxon>Eurotiomycetes</taxon>
        <taxon>Chaetothyriomycetidae</taxon>
        <taxon>Chaetothyriales</taxon>
        <taxon>Herpotrichiellaceae</taxon>
        <taxon>Exophiala</taxon>
    </lineage>
</organism>
<evidence type="ECO:0000256" key="3">
    <source>
        <dbReference type="ARBA" id="ARBA00023002"/>
    </source>
</evidence>
<evidence type="ECO:0000313" key="5">
    <source>
        <dbReference type="Proteomes" id="UP001358417"/>
    </source>
</evidence>
<protein>
    <submittedName>
        <fullName evidence="4">Uncharacterized protein</fullName>
    </submittedName>
</protein>
<comment type="similarity">
    <text evidence="1">Belongs to the short-chain dehydrogenases/reductases (SDR) family.</text>
</comment>
<dbReference type="Proteomes" id="UP001358417">
    <property type="component" value="Unassembled WGS sequence"/>
</dbReference>
<dbReference type="RefSeq" id="XP_064703650.1">
    <property type="nucleotide sequence ID" value="XM_064849426.1"/>
</dbReference>
<dbReference type="InterPro" id="IPR051468">
    <property type="entry name" value="Fungal_SecMetab_SDRs"/>
</dbReference>
<dbReference type="GO" id="GO:0005737">
    <property type="term" value="C:cytoplasm"/>
    <property type="evidence" value="ECO:0007669"/>
    <property type="project" value="TreeGrafter"/>
</dbReference>
<dbReference type="SUPFAM" id="SSF51735">
    <property type="entry name" value="NAD(P)-binding Rossmann-fold domains"/>
    <property type="match status" value="1"/>
</dbReference>
<evidence type="ECO:0000313" key="4">
    <source>
        <dbReference type="EMBL" id="KAK5048192.1"/>
    </source>
</evidence>
<dbReference type="PANTHER" id="PTHR43544:SF7">
    <property type="entry name" value="NADB-LER2"/>
    <property type="match status" value="1"/>
</dbReference>
<dbReference type="GO" id="GO:0016491">
    <property type="term" value="F:oxidoreductase activity"/>
    <property type="evidence" value="ECO:0007669"/>
    <property type="project" value="UniProtKB-KW"/>
</dbReference>
<dbReference type="AlphaFoldDB" id="A0AAV9N2Z3"/>
<dbReference type="EMBL" id="JAVRRD010000022">
    <property type="protein sequence ID" value="KAK5048192.1"/>
    <property type="molecule type" value="Genomic_DNA"/>
</dbReference>
<dbReference type="InterPro" id="IPR002347">
    <property type="entry name" value="SDR_fam"/>
</dbReference>
<comment type="caution">
    <text evidence="4">The sequence shown here is derived from an EMBL/GenBank/DDBJ whole genome shotgun (WGS) entry which is preliminary data.</text>
</comment>
<dbReference type="Pfam" id="PF00106">
    <property type="entry name" value="adh_short"/>
    <property type="match status" value="1"/>
</dbReference>
<sequence length="192" mass="20612">MPTTYLITGAARGLGKGLVAAYLAQANNVVVAAVRNPDDENSKSLQSLPRAPTTSLVIVKIDSNSTTDAAEAVAVLETQYNITALDVVIANAAISQKFPRVENVTAVDILNHYRVNVVGVILLFQAVLPLLQRSDKIPKFIAMSSETGTIGNQEKFEIPNGVYGPTKASLNWIMKKIHLEHINIVAFPAHPG</sequence>
<dbReference type="GeneID" id="89974036"/>
<evidence type="ECO:0000256" key="2">
    <source>
        <dbReference type="ARBA" id="ARBA00022857"/>
    </source>
</evidence>
<reference evidence="4 5" key="1">
    <citation type="submission" date="2023-08" db="EMBL/GenBank/DDBJ databases">
        <title>Black Yeasts Isolated from many extreme environments.</title>
        <authorList>
            <person name="Coleine C."/>
            <person name="Stajich J.E."/>
            <person name="Selbmann L."/>
        </authorList>
    </citation>
    <scope>NUCLEOTIDE SEQUENCE [LARGE SCALE GENOMIC DNA]</scope>
    <source>
        <strain evidence="4 5">CCFEE 5792</strain>
    </source>
</reference>
<keyword evidence="5" id="KW-1185">Reference proteome</keyword>
<name>A0AAV9N2Z3_9EURO</name>
<dbReference type="PRINTS" id="PR00081">
    <property type="entry name" value="GDHRDH"/>
</dbReference>
<keyword evidence="2" id="KW-0521">NADP</keyword>
<dbReference type="PANTHER" id="PTHR43544">
    <property type="entry name" value="SHORT-CHAIN DEHYDROGENASE/REDUCTASE"/>
    <property type="match status" value="1"/>
</dbReference>
<keyword evidence="3" id="KW-0560">Oxidoreductase</keyword>
<dbReference type="InterPro" id="IPR036291">
    <property type="entry name" value="NAD(P)-bd_dom_sf"/>
</dbReference>